<feature type="compositionally biased region" description="Basic and acidic residues" evidence="1">
    <location>
        <begin position="197"/>
        <end position="208"/>
    </location>
</feature>
<feature type="transmembrane region" description="Helical" evidence="2">
    <location>
        <begin position="120"/>
        <end position="142"/>
    </location>
</feature>
<evidence type="ECO:0000256" key="2">
    <source>
        <dbReference type="SAM" id="Phobius"/>
    </source>
</evidence>
<sequence>MAQAILSTDPSAGRTSNPTAVSTLNGSAISWSAILLGAVAAAVLSLILFLLGTGLGLSSISPWAHDGVTATTFGIAAIIWITVTQALASGLGGYLTGRLRVRWQDTDADEVYFRDTAHGFIAWSIATLATAALLTSVIGSVVSTGVQATASVAGGAAAATGAVAAASSSAGDQASDANAYFVDALFRANTTTAVTDTPDHDPATDHHHAAANHAAGTVSAEEVPTAEVGRIFATSLANDSLSAEDASYIAQLISQHTNLTQQEAETRVKEIYNNVQTKAKEAETKAKEAADKARKASVGISLWLFVSLLIGAFSASLAATWGGRCRDA</sequence>
<protein>
    <recommendedName>
        <fullName evidence="5">Transmembrane protein</fullName>
    </recommendedName>
</protein>
<evidence type="ECO:0008006" key="5">
    <source>
        <dbReference type="Google" id="ProtNLM"/>
    </source>
</evidence>
<feature type="region of interest" description="Disordered" evidence="1">
    <location>
        <begin position="193"/>
        <end position="220"/>
    </location>
</feature>
<keyword evidence="4" id="KW-1185">Reference proteome</keyword>
<proteinExistence type="predicted"/>
<feature type="transmembrane region" description="Helical" evidence="2">
    <location>
        <begin position="302"/>
        <end position="322"/>
    </location>
</feature>
<dbReference type="Proteomes" id="UP001597128">
    <property type="component" value="Unassembled WGS sequence"/>
</dbReference>
<dbReference type="RefSeq" id="WP_379057467.1">
    <property type="nucleotide sequence ID" value="NZ_JBHTKB010000002.1"/>
</dbReference>
<reference evidence="4" key="1">
    <citation type="journal article" date="2019" name="Int. J. Syst. Evol. Microbiol.">
        <title>The Global Catalogue of Microorganisms (GCM) 10K type strain sequencing project: providing services to taxonomists for standard genome sequencing and annotation.</title>
        <authorList>
            <consortium name="The Broad Institute Genomics Platform"/>
            <consortium name="The Broad Institute Genome Sequencing Center for Infectious Disease"/>
            <person name="Wu L."/>
            <person name="Ma J."/>
        </authorList>
    </citation>
    <scope>NUCLEOTIDE SEQUENCE [LARGE SCALE GENOMIC DNA]</scope>
    <source>
        <strain evidence="4">CCUG 58412</strain>
    </source>
</reference>
<gene>
    <name evidence="3" type="ORF">ACFQ1Z_10405</name>
</gene>
<evidence type="ECO:0000256" key="1">
    <source>
        <dbReference type="SAM" id="MobiDB-lite"/>
    </source>
</evidence>
<accession>A0ABW3F6A6</accession>
<keyword evidence="2" id="KW-1133">Transmembrane helix</keyword>
<feature type="transmembrane region" description="Helical" evidence="2">
    <location>
        <begin position="28"/>
        <end position="51"/>
    </location>
</feature>
<comment type="caution">
    <text evidence="3">The sequence shown here is derived from an EMBL/GenBank/DDBJ whole genome shotgun (WGS) entry which is preliminary data.</text>
</comment>
<dbReference type="EMBL" id="JBHTKB010000002">
    <property type="protein sequence ID" value="MFD0913959.1"/>
    <property type="molecule type" value="Genomic_DNA"/>
</dbReference>
<keyword evidence="2" id="KW-0472">Membrane</keyword>
<evidence type="ECO:0000313" key="4">
    <source>
        <dbReference type="Proteomes" id="UP001597128"/>
    </source>
</evidence>
<evidence type="ECO:0000313" key="3">
    <source>
        <dbReference type="EMBL" id="MFD0913959.1"/>
    </source>
</evidence>
<keyword evidence="2" id="KW-0812">Transmembrane</keyword>
<organism evidence="3 4">
    <name type="scientific">Methylophilus luteus</name>
    <dbReference type="NCBI Taxonomy" id="640108"/>
    <lineage>
        <taxon>Bacteria</taxon>
        <taxon>Pseudomonadati</taxon>
        <taxon>Pseudomonadota</taxon>
        <taxon>Betaproteobacteria</taxon>
        <taxon>Nitrosomonadales</taxon>
        <taxon>Methylophilaceae</taxon>
        <taxon>Methylophilus</taxon>
    </lineage>
</organism>
<name>A0ABW3F6A6_9PROT</name>